<dbReference type="HOGENOM" id="CLU_1865446_0_0_1"/>
<sequence>MNSRTPRSKLAFIRLLWTSYQTGVTLQNSLFQSVKLMGLPALIHLISSGKRGLHHNIPPHDPECKLPAYWASSPFRPLKADPNSSAITLLVLYLLSIVTNMNISFLLGFNDLNWLDWSLNAPRACEHGTPGRNYWRV</sequence>
<protein>
    <submittedName>
        <fullName evidence="2">Predicted protein</fullName>
    </submittedName>
</protein>
<proteinExistence type="predicted"/>
<organism evidence="3">
    <name type="scientific">Laccaria bicolor (strain S238N-H82 / ATCC MYA-4686)</name>
    <name type="common">Bicoloured deceiver</name>
    <name type="synonym">Laccaria laccata var. bicolor</name>
    <dbReference type="NCBI Taxonomy" id="486041"/>
    <lineage>
        <taxon>Eukaryota</taxon>
        <taxon>Fungi</taxon>
        <taxon>Dikarya</taxon>
        <taxon>Basidiomycota</taxon>
        <taxon>Agaricomycotina</taxon>
        <taxon>Agaricomycetes</taxon>
        <taxon>Agaricomycetidae</taxon>
        <taxon>Agaricales</taxon>
        <taxon>Agaricineae</taxon>
        <taxon>Hydnangiaceae</taxon>
        <taxon>Laccaria</taxon>
    </lineage>
</organism>
<evidence type="ECO:0000313" key="2">
    <source>
        <dbReference type="EMBL" id="EDR07631.1"/>
    </source>
</evidence>
<keyword evidence="1" id="KW-1133">Transmembrane helix</keyword>
<dbReference type="InParanoid" id="B0DBW6"/>
<gene>
    <name evidence="2" type="ORF">LACBIDRAFT_294452</name>
</gene>
<dbReference type="Proteomes" id="UP000001194">
    <property type="component" value="Unassembled WGS sequence"/>
</dbReference>
<reference evidence="2 3" key="1">
    <citation type="journal article" date="2008" name="Nature">
        <title>The genome of Laccaria bicolor provides insights into mycorrhizal symbiosis.</title>
        <authorList>
            <person name="Martin F."/>
            <person name="Aerts A."/>
            <person name="Ahren D."/>
            <person name="Brun A."/>
            <person name="Danchin E.G.J."/>
            <person name="Duchaussoy F."/>
            <person name="Gibon J."/>
            <person name="Kohler A."/>
            <person name="Lindquist E."/>
            <person name="Pereda V."/>
            <person name="Salamov A."/>
            <person name="Shapiro H.J."/>
            <person name="Wuyts J."/>
            <person name="Blaudez D."/>
            <person name="Buee M."/>
            <person name="Brokstein P."/>
            <person name="Canbaeck B."/>
            <person name="Cohen D."/>
            <person name="Courty P.E."/>
            <person name="Coutinho P.M."/>
            <person name="Delaruelle C."/>
            <person name="Detter J.C."/>
            <person name="Deveau A."/>
            <person name="DiFazio S."/>
            <person name="Duplessis S."/>
            <person name="Fraissinet-Tachet L."/>
            <person name="Lucic E."/>
            <person name="Frey-Klett P."/>
            <person name="Fourrey C."/>
            <person name="Feussner I."/>
            <person name="Gay G."/>
            <person name="Grimwood J."/>
            <person name="Hoegger P.J."/>
            <person name="Jain P."/>
            <person name="Kilaru S."/>
            <person name="Labbe J."/>
            <person name="Lin Y.C."/>
            <person name="Legue V."/>
            <person name="Le Tacon F."/>
            <person name="Marmeisse R."/>
            <person name="Melayah D."/>
            <person name="Montanini B."/>
            <person name="Muratet M."/>
            <person name="Nehls U."/>
            <person name="Niculita-Hirzel H."/>
            <person name="Oudot-Le Secq M.P."/>
            <person name="Peter M."/>
            <person name="Quesneville H."/>
            <person name="Rajashekar B."/>
            <person name="Reich M."/>
            <person name="Rouhier N."/>
            <person name="Schmutz J."/>
            <person name="Yin T."/>
            <person name="Chalot M."/>
            <person name="Henrissat B."/>
            <person name="Kuees U."/>
            <person name="Lucas S."/>
            <person name="Van de Peer Y."/>
            <person name="Podila G.K."/>
            <person name="Polle A."/>
            <person name="Pukkila P.J."/>
            <person name="Richardson P.M."/>
            <person name="Rouze P."/>
            <person name="Sanders I.R."/>
            <person name="Stajich J.E."/>
            <person name="Tunlid A."/>
            <person name="Tuskan G."/>
            <person name="Grigoriev I.V."/>
        </authorList>
    </citation>
    <scope>NUCLEOTIDE SEQUENCE [LARGE SCALE GENOMIC DNA]</scope>
    <source>
        <strain evidence="3">S238N-H82 / ATCC MYA-4686</strain>
    </source>
</reference>
<keyword evidence="1" id="KW-0812">Transmembrane</keyword>
<dbReference type="GeneID" id="6077126"/>
<evidence type="ECO:0000313" key="3">
    <source>
        <dbReference type="Proteomes" id="UP000001194"/>
    </source>
</evidence>
<keyword evidence="3" id="KW-1185">Reference proteome</keyword>
<dbReference type="EMBL" id="DS547103">
    <property type="protein sequence ID" value="EDR07631.1"/>
    <property type="molecule type" value="Genomic_DNA"/>
</dbReference>
<name>B0DBW6_LACBS</name>
<dbReference type="KEGG" id="lbc:LACBIDRAFT_294452"/>
<dbReference type="AlphaFoldDB" id="B0DBW6"/>
<keyword evidence="1" id="KW-0472">Membrane</keyword>
<feature type="transmembrane region" description="Helical" evidence="1">
    <location>
        <begin position="86"/>
        <end position="109"/>
    </location>
</feature>
<dbReference type="RefSeq" id="XP_001881420.1">
    <property type="nucleotide sequence ID" value="XM_001881385.1"/>
</dbReference>
<accession>B0DBW6</accession>
<evidence type="ECO:0000256" key="1">
    <source>
        <dbReference type="SAM" id="Phobius"/>
    </source>
</evidence>